<protein>
    <submittedName>
        <fullName evidence="3">PH domain-containing protein</fullName>
    </submittedName>
</protein>
<feature type="transmembrane region" description="Helical" evidence="1">
    <location>
        <begin position="24"/>
        <end position="47"/>
    </location>
</feature>
<name>A0A939C487_9ACTN</name>
<gene>
    <name evidence="3" type="ORF">JL107_18700</name>
</gene>
<keyword evidence="1" id="KW-0472">Membrane</keyword>
<evidence type="ECO:0000313" key="3">
    <source>
        <dbReference type="EMBL" id="MBM9478485.1"/>
    </source>
</evidence>
<evidence type="ECO:0000313" key="4">
    <source>
        <dbReference type="Proteomes" id="UP000663801"/>
    </source>
</evidence>
<dbReference type="EMBL" id="JAERWL010000018">
    <property type="protein sequence ID" value="MBM9478485.1"/>
    <property type="molecule type" value="Genomic_DNA"/>
</dbReference>
<accession>A0A939C487</accession>
<dbReference type="RefSeq" id="WP_205258511.1">
    <property type="nucleotide sequence ID" value="NZ_BAAAPV010000007.1"/>
</dbReference>
<feature type="domain" description="YdbS-like PH" evidence="2">
    <location>
        <begin position="78"/>
        <end position="152"/>
    </location>
</feature>
<feature type="transmembrane region" description="Helical" evidence="1">
    <location>
        <begin position="53"/>
        <end position="76"/>
    </location>
</feature>
<proteinExistence type="predicted"/>
<evidence type="ECO:0000259" key="2">
    <source>
        <dbReference type="Pfam" id="PF03703"/>
    </source>
</evidence>
<reference evidence="3" key="1">
    <citation type="submission" date="2021-01" db="EMBL/GenBank/DDBJ databases">
        <title>KCTC 19127 draft genome.</title>
        <authorList>
            <person name="An D."/>
        </authorList>
    </citation>
    <scope>NUCLEOTIDE SEQUENCE</scope>
    <source>
        <strain evidence="3">KCTC 19127</strain>
    </source>
</reference>
<keyword evidence="4" id="KW-1185">Reference proteome</keyword>
<keyword evidence="1" id="KW-0812">Transmembrane</keyword>
<keyword evidence="1" id="KW-1133">Transmembrane helix</keyword>
<comment type="caution">
    <text evidence="3">The sequence shown here is derived from an EMBL/GenBank/DDBJ whole genome shotgun (WGS) entry which is preliminary data.</text>
</comment>
<sequence>MAYPDDLLSRGERVTLHKHPHWKVLLLPGLWFVVIIAAGFAVAALLRDWEYHRIAWIVLGVAGAVALVLLVLVPFLRWRTEHFVVTNHHIFFRTGVLHRQEHRIPLIHIQNMRTDVSFLGRLLGFGTLIVESAADEPLQFANVADLPRVQAQLNQLIMDDRDHYRAGPPA</sequence>
<dbReference type="Pfam" id="PF03703">
    <property type="entry name" value="bPH_2"/>
    <property type="match status" value="1"/>
</dbReference>
<dbReference type="AlphaFoldDB" id="A0A939C487"/>
<organism evidence="3 4">
    <name type="scientific">Nakamurella flavida</name>
    <dbReference type="NCBI Taxonomy" id="363630"/>
    <lineage>
        <taxon>Bacteria</taxon>
        <taxon>Bacillati</taxon>
        <taxon>Actinomycetota</taxon>
        <taxon>Actinomycetes</taxon>
        <taxon>Nakamurellales</taxon>
        <taxon>Nakamurellaceae</taxon>
        <taxon>Nakamurella</taxon>
    </lineage>
</organism>
<dbReference type="PANTHER" id="PTHR37938">
    <property type="entry name" value="BLL0215 PROTEIN"/>
    <property type="match status" value="1"/>
</dbReference>
<evidence type="ECO:0000256" key="1">
    <source>
        <dbReference type="SAM" id="Phobius"/>
    </source>
</evidence>
<dbReference type="InterPro" id="IPR005182">
    <property type="entry name" value="YdbS-like_PH"/>
</dbReference>
<dbReference type="Proteomes" id="UP000663801">
    <property type="component" value="Unassembled WGS sequence"/>
</dbReference>
<dbReference type="PANTHER" id="PTHR37938:SF1">
    <property type="entry name" value="BLL0215 PROTEIN"/>
    <property type="match status" value="1"/>
</dbReference>